<reference evidence="1" key="1">
    <citation type="journal article" date="2014" name="Front. Microbiol.">
        <title>High frequency of phylogenetically diverse reductive dehalogenase-homologous genes in deep subseafloor sedimentary metagenomes.</title>
        <authorList>
            <person name="Kawai M."/>
            <person name="Futagami T."/>
            <person name="Toyoda A."/>
            <person name="Takaki Y."/>
            <person name="Nishi S."/>
            <person name="Hori S."/>
            <person name="Arai W."/>
            <person name="Tsubouchi T."/>
            <person name="Morono Y."/>
            <person name="Uchiyama I."/>
            <person name="Ito T."/>
            <person name="Fujiyama A."/>
            <person name="Inagaki F."/>
            <person name="Takami H."/>
        </authorList>
    </citation>
    <scope>NUCLEOTIDE SEQUENCE</scope>
    <source>
        <strain evidence="1">Expedition CK06-06</strain>
    </source>
</reference>
<gene>
    <name evidence="1" type="ORF">S12H4_52791</name>
</gene>
<proteinExistence type="predicted"/>
<comment type="caution">
    <text evidence="1">The sequence shown here is derived from an EMBL/GenBank/DDBJ whole genome shotgun (WGS) entry which is preliminary data.</text>
</comment>
<evidence type="ECO:0000313" key="1">
    <source>
        <dbReference type="EMBL" id="GAJ10760.1"/>
    </source>
</evidence>
<feature type="non-terminal residue" evidence="1">
    <location>
        <position position="164"/>
    </location>
</feature>
<name>X1VP80_9ZZZZ</name>
<organism evidence="1">
    <name type="scientific">marine sediment metagenome</name>
    <dbReference type="NCBI Taxonomy" id="412755"/>
    <lineage>
        <taxon>unclassified sequences</taxon>
        <taxon>metagenomes</taxon>
        <taxon>ecological metagenomes</taxon>
    </lineage>
</organism>
<protein>
    <submittedName>
        <fullName evidence="1">Uncharacterized protein</fullName>
    </submittedName>
</protein>
<dbReference type="AlphaFoldDB" id="X1VP80"/>
<accession>X1VP80</accession>
<sequence>MAEIFPVETRGIGKPDFSKEISSGQERAGLSLKYNQSLITLALLCTDEVAHPYDISWVKDLIPVGGSSHLYNVATGVTTPYTVPAGYTLNLIQQGFGANEDFEVLLFYNTLLVLMPSTTFVGGGYVYANMVVPYNTAALDPTAASSHPIDIVVKNKGRGPLRGG</sequence>
<dbReference type="EMBL" id="BARW01033532">
    <property type="protein sequence ID" value="GAJ10760.1"/>
    <property type="molecule type" value="Genomic_DNA"/>
</dbReference>